<comment type="subcellular location">
    <subcellularLocation>
        <location evidence="2">Cell membrane</location>
        <topology evidence="2">Lipid-anchor</topology>
    </subcellularLocation>
</comment>
<keyword evidence="2" id="KW-0732">Signal</keyword>
<protein>
    <submittedName>
        <fullName evidence="3">RND efflux system, outer membrane lipoprotein, NodT family</fullName>
    </submittedName>
</protein>
<dbReference type="PROSITE" id="PS51257">
    <property type="entry name" value="PROKAR_LIPOPROTEIN"/>
    <property type="match status" value="1"/>
</dbReference>
<accession>A0A7U3YLC7</accession>
<dbReference type="InterPro" id="IPR003423">
    <property type="entry name" value="OMP_efflux"/>
</dbReference>
<keyword evidence="2" id="KW-0812">Transmembrane</keyword>
<dbReference type="Gene3D" id="1.20.1600.10">
    <property type="entry name" value="Outer membrane efflux proteins (OEP)"/>
    <property type="match status" value="1"/>
</dbReference>
<dbReference type="RefSeq" id="WP_015724032.1">
    <property type="nucleotide sequence ID" value="NC_014972.1"/>
</dbReference>
<dbReference type="Pfam" id="PF02321">
    <property type="entry name" value="OEP"/>
    <property type="match status" value="2"/>
</dbReference>
<dbReference type="GO" id="GO:0015562">
    <property type="term" value="F:efflux transmembrane transporter activity"/>
    <property type="evidence" value="ECO:0007669"/>
    <property type="project" value="InterPro"/>
</dbReference>
<dbReference type="SUPFAM" id="SSF56954">
    <property type="entry name" value="Outer membrane efflux proteins (OEP)"/>
    <property type="match status" value="1"/>
</dbReference>
<dbReference type="GO" id="GO:0005886">
    <property type="term" value="C:plasma membrane"/>
    <property type="evidence" value="ECO:0007669"/>
    <property type="project" value="UniProtKB-SubCell"/>
</dbReference>
<dbReference type="Gene3D" id="2.20.200.10">
    <property type="entry name" value="Outer membrane efflux proteins (OEP)"/>
    <property type="match status" value="1"/>
</dbReference>
<organism evidence="3 4">
    <name type="scientific">Desulfobulbus propionicus (strain ATCC 33891 / DSM 2032 / VKM B-1956 / 1pr3)</name>
    <dbReference type="NCBI Taxonomy" id="577650"/>
    <lineage>
        <taxon>Bacteria</taxon>
        <taxon>Pseudomonadati</taxon>
        <taxon>Thermodesulfobacteriota</taxon>
        <taxon>Desulfobulbia</taxon>
        <taxon>Desulfobulbales</taxon>
        <taxon>Desulfobulbaceae</taxon>
        <taxon>Desulfobulbus</taxon>
    </lineage>
</organism>
<feature type="signal peptide" evidence="2">
    <location>
        <begin position="1"/>
        <end position="25"/>
    </location>
</feature>
<evidence type="ECO:0000256" key="2">
    <source>
        <dbReference type="RuleBase" id="RU362097"/>
    </source>
</evidence>
<reference evidence="3 4" key="1">
    <citation type="journal article" date="2011" name="Stand. Genomic Sci.">
        <title>Complete genome sequence of Desulfobulbus propionicus type strain (1pr3).</title>
        <authorList>
            <person name="Pagani I."/>
            <person name="Lapidus A."/>
            <person name="Nolan M."/>
            <person name="Lucas S."/>
            <person name="Hammon N."/>
            <person name="Deshpande S."/>
            <person name="Cheng J.F."/>
            <person name="Chertkov O."/>
            <person name="Davenport K."/>
            <person name="Tapia R."/>
            <person name="Han C."/>
            <person name="Goodwin L."/>
            <person name="Pitluck S."/>
            <person name="Liolios K."/>
            <person name="Mavromatis K."/>
            <person name="Ivanova N."/>
            <person name="Mikhailova N."/>
            <person name="Pati A."/>
            <person name="Chen A."/>
            <person name="Palaniappan K."/>
            <person name="Land M."/>
            <person name="Hauser L."/>
            <person name="Chang Y.J."/>
            <person name="Jeffries C.D."/>
            <person name="Detter J.C."/>
            <person name="Brambilla E."/>
            <person name="Kannan K.P."/>
            <person name="Djao O.D."/>
            <person name="Rohde M."/>
            <person name="Pukall R."/>
            <person name="Spring S."/>
            <person name="Goker M."/>
            <person name="Sikorski J."/>
            <person name="Woyke T."/>
            <person name="Bristow J."/>
            <person name="Eisen J.A."/>
            <person name="Markowitz V."/>
            <person name="Hugenholtz P."/>
            <person name="Kyrpides N.C."/>
            <person name="Klenk H.P."/>
        </authorList>
    </citation>
    <scope>NUCLEOTIDE SEQUENCE [LARGE SCALE GENOMIC DNA]</scope>
    <source>
        <strain evidence="4">ATCC 33891 / DSM 2032 / 1pr3</strain>
    </source>
</reference>
<keyword evidence="2" id="KW-1134">Transmembrane beta strand</keyword>
<name>A0A7U3YLC7_DESPD</name>
<dbReference type="KEGG" id="dpr:Despr_1326"/>
<evidence type="ECO:0000313" key="4">
    <source>
        <dbReference type="Proteomes" id="UP000006365"/>
    </source>
</evidence>
<feature type="chain" id="PRO_5031603843" evidence="2">
    <location>
        <begin position="26"/>
        <end position="491"/>
    </location>
</feature>
<evidence type="ECO:0000256" key="1">
    <source>
        <dbReference type="ARBA" id="ARBA00007613"/>
    </source>
</evidence>
<keyword evidence="2 3" id="KW-0449">Lipoprotein</keyword>
<dbReference type="NCBIfam" id="TIGR01845">
    <property type="entry name" value="outer_NodT"/>
    <property type="match status" value="1"/>
</dbReference>
<dbReference type="Proteomes" id="UP000006365">
    <property type="component" value="Chromosome"/>
</dbReference>
<gene>
    <name evidence="3" type="ordered locus">Despr_1326</name>
</gene>
<evidence type="ECO:0000313" key="3">
    <source>
        <dbReference type="EMBL" id="ADW17490.1"/>
    </source>
</evidence>
<sequence length="491" mass="53337">MGCPHHRTYRLILFLLSVALLTACAPVGPDYQPPQTAMPSQWSEGTGSGNTPATTLSHWWSLFRDPLLDSLIARALTANPDLRIAETRVVEARAARRIATASLLPSVDLGGSYTTSRRSERVQSSDRYQDVFETGFDAGWELDLFGGVRRQAEAAEANLAATVEDWRGVCVSLAAEVARNYIELRSSQQRLAIARENSRIQEQTVEVVRNKFHLGLGSDLEVAQAETLLAQTRAEMPLLESSAAQAMHQLALLLGQQPQTLKLELTAEAPLPPVPPHLPHVLPSELLRQRPDIRSAERRLAVATATVGAATADLFPRFSLSALIGLQSTSLGDLIASGSRFWSAGPAVRWPLFDGGTARAAVDASEAQRRRAELTYEQTVLTALTETENALVTLERERTTHAILQEAVKASQRAVVIAHGQYQAGITPFLNVLQSQNALYQSQDKLAQSGQRLAIGMLTLYKALGGGWQTQPLPAATLSRATTTLPARNIP</sequence>
<comment type="similarity">
    <text evidence="1 2">Belongs to the outer membrane factor (OMF) (TC 1.B.17) family.</text>
</comment>
<dbReference type="AlphaFoldDB" id="A0A7U3YLC7"/>
<dbReference type="PANTHER" id="PTHR30203:SF25">
    <property type="entry name" value="OUTER MEMBRANE PROTEIN-RELATED"/>
    <property type="match status" value="1"/>
</dbReference>
<keyword evidence="2" id="KW-0472">Membrane</keyword>
<proteinExistence type="inferred from homology"/>
<keyword evidence="4" id="KW-1185">Reference proteome</keyword>
<dbReference type="PANTHER" id="PTHR30203">
    <property type="entry name" value="OUTER MEMBRANE CATION EFFLUX PROTEIN"/>
    <property type="match status" value="1"/>
</dbReference>
<dbReference type="EMBL" id="CP002364">
    <property type="protein sequence ID" value="ADW17490.1"/>
    <property type="molecule type" value="Genomic_DNA"/>
</dbReference>
<dbReference type="InterPro" id="IPR010131">
    <property type="entry name" value="MdtP/NodT-like"/>
</dbReference>
<keyword evidence="2" id="KW-0564">Palmitate</keyword>